<feature type="region of interest" description="Disordered" evidence="1">
    <location>
        <begin position="148"/>
        <end position="181"/>
    </location>
</feature>
<organism evidence="2 3">
    <name type="scientific">Schizophyllum amplum</name>
    <dbReference type="NCBI Taxonomy" id="97359"/>
    <lineage>
        <taxon>Eukaryota</taxon>
        <taxon>Fungi</taxon>
        <taxon>Dikarya</taxon>
        <taxon>Basidiomycota</taxon>
        <taxon>Agaricomycotina</taxon>
        <taxon>Agaricomycetes</taxon>
        <taxon>Agaricomycetidae</taxon>
        <taxon>Agaricales</taxon>
        <taxon>Schizophyllaceae</taxon>
        <taxon>Schizophyllum</taxon>
    </lineage>
</organism>
<dbReference type="EMBL" id="VDMD01000070">
    <property type="protein sequence ID" value="TRM56412.1"/>
    <property type="molecule type" value="Genomic_DNA"/>
</dbReference>
<dbReference type="OrthoDB" id="2507647at2759"/>
<feature type="compositionally biased region" description="Low complexity" evidence="1">
    <location>
        <begin position="275"/>
        <end position="284"/>
    </location>
</feature>
<comment type="caution">
    <text evidence="2">The sequence shown here is derived from an EMBL/GenBank/DDBJ whole genome shotgun (WGS) entry which is preliminary data.</text>
</comment>
<accession>A0A550BV34</accession>
<gene>
    <name evidence="2" type="ORF">BD626DRAFT_541336</name>
</gene>
<protein>
    <submittedName>
        <fullName evidence="2">Uncharacterized protein</fullName>
    </submittedName>
</protein>
<feature type="compositionally biased region" description="Acidic residues" evidence="1">
    <location>
        <begin position="52"/>
        <end position="66"/>
    </location>
</feature>
<feature type="region of interest" description="Disordered" evidence="1">
    <location>
        <begin position="33"/>
        <end position="131"/>
    </location>
</feature>
<evidence type="ECO:0000313" key="3">
    <source>
        <dbReference type="Proteomes" id="UP000320762"/>
    </source>
</evidence>
<sequence>MSAVVERPTPAQHPRYLPRAPSVEVIDVDLLDDDDVHGPRRNAQRTEVINIVDDDDGPTVDDDEIEFVGMSRPRSPVSRPARRLRSPPLRREPSEAPPMPPFPRQYSSWRSLPARRSRQSAASSSAARDAGVLRPNATLPFELTASHEAGPSWRRLPSPRPTVPRAAPPAHATPEHPRMGFGSTILSEQRRTSRVSNYLALIHSLAPRLGLDPWNEDNWDDDWALALGSDESRPYRLYGNKRPDEPMYKPDYTHPIPARPGFTNDFGSPGGETDATSPSSSGASAANGARLVKIECALLCTCCSTPLVLGDNLDALSPEEQRTHKLWGLRCGHMIDGRCFEEVSRPAPEDDVPVKGKGKGRAKTRNNGLYLRNLEDDAASYDPTSVRGRLRNRNPQTGPAAPTSPSRARPASNPSPRSLKRKRKSGVPLVEAEYEWACPVENCDRVHKSLKVDGSWIQHKEAGAISVFV</sequence>
<proteinExistence type="predicted"/>
<dbReference type="AlphaFoldDB" id="A0A550BV34"/>
<feature type="compositionally biased region" description="Basic and acidic residues" evidence="1">
    <location>
        <begin position="345"/>
        <end position="354"/>
    </location>
</feature>
<feature type="compositionally biased region" description="Low complexity" evidence="1">
    <location>
        <begin position="119"/>
        <end position="130"/>
    </location>
</feature>
<keyword evidence="3" id="KW-1185">Reference proteome</keyword>
<evidence type="ECO:0000256" key="1">
    <source>
        <dbReference type="SAM" id="MobiDB-lite"/>
    </source>
</evidence>
<dbReference type="Proteomes" id="UP000320762">
    <property type="component" value="Unassembled WGS sequence"/>
</dbReference>
<dbReference type="STRING" id="97359.A0A550BV34"/>
<feature type="region of interest" description="Disordered" evidence="1">
    <location>
        <begin position="345"/>
        <end position="425"/>
    </location>
</feature>
<feature type="compositionally biased region" description="Low complexity" evidence="1">
    <location>
        <begin position="399"/>
        <end position="417"/>
    </location>
</feature>
<feature type="compositionally biased region" description="Low complexity" evidence="1">
    <location>
        <begin position="163"/>
        <end position="172"/>
    </location>
</feature>
<evidence type="ECO:0000313" key="2">
    <source>
        <dbReference type="EMBL" id="TRM56412.1"/>
    </source>
</evidence>
<reference evidence="2 3" key="1">
    <citation type="journal article" date="2019" name="New Phytol.">
        <title>Comparative genomics reveals unique wood-decay strategies and fruiting body development in the Schizophyllaceae.</title>
        <authorList>
            <person name="Almasi E."/>
            <person name="Sahu N."/>
            <person name="Krizsan K."/>
            <person name="Balint B."/>
            <person name="Kovacs G.M."/>
            <person name="Kiss B."/>
            <person name="Cseklye J."/>
            <person name="Drula E."/>
            <person name="Henrissat B."/>
            <person name="Nagy I."/>
            <person name="Chovatia M."/>
            <person name="Adam C."/>
            <person name="LaButti K."/>
            <person name="Lipzen A."/>
            <person name="Riley R."/>
            <person name="Grigoriev I.V."/>
            <person name="Nagy L.G."/>
        </authorList>
    </citation>
    <scope>NUCLEOTIDE SEQUENCE [LARGE SCALE GENOMIC DNA]</scope>
    <source>
        <strain evidence="2 3">NL-1724</strain>
    </source>
</reference>
<name>A0A550BV34_9AGAR</name>
<feature type="region of interest" description="Disordered" evidence="1">
    <location>
        <begin position="246"/>
        <end position="284"/>
    </location>
</feature>